<evidence type="ECO:0000313" key="3">
    <source>
        <dbReference type="Proteomes" id="UP001147747"/>
    </source>
</evidence>
<organism evidence="2 3">
    <name type="scientific">Penicillium cosmopolitanum</name>
    <dbReference type="NCBI Taxonomy" id="1131564"/>
    <lineage>
        <taxon>Eukaryota</taxon>
        <taxon>Fungi</taxon>
        <taxon>Dikarya</taxon>
        <taxon>Ascomycota</taxon>
        <taxon>Pezizomycotina</taxon>
        <taxon>Eurotiomycetes</taxon>
        <taxon>Eurotiomycetidae</taxon>
        <taxon>Eurotiales</taxon>
        <taxon>Aspergillaceae</taxon>
        <taxon>Penicillium</taxon>
    </lineage>
</organism>
<gene>
    <name evidence="2" type="ORF">N7509_009333</name>
</gene>
<evidence type="ECO:0000313" key="2">
    <source>
        <dbReference type="EMBL" id="KAJ5386792.1"/>
    </source>
</evidence>
<comment type="caution">
    <text evidence="2">The sequence shown here is derived from an EMBL/GenBank/DDBJ whole genome shotgun (WGS) entry which is preliminary data.</text>
</comment>
<protein>
    <submittedName>
        <fullName evidence="2">Uncharacterized protein</fullName>
    </submittedName>
</protein>
<feature type="region of interest" description="Disordered" evidence="1">
    <location>
        <begin position="75"/>
        <end position="99"/>
    </location>
</feature>
<feature type="compositionally biased region" description="Basic residues" evidence="1">
    <location>
        <begin position="85"/>
        <end position="94"/>
    </location>
</feature>
<dbReference type="RefSeq" id="XP_056484590.1">
    <property type="nucleotide sequence ID" value="XM_056633970.1"/>
</dbReference>
<name>A0A9W9VP98_9EURO</name>
<dbReference type="AlphaFoldDB" id="A0A9W9VP98"/>
<dbReference type="GeneID" id="81372950"/>
<dbReference type="EMBL" id="JAPZBU010000009">
    <property type="protein sequence ID" value="KAJ5386792.1"/>
    <property type="molecule type" value="Genomic_DNA"/>
</dbReference>
<evidence type="ECO:0000256" key="1">
    <source>
        <dbReference type="SAM" id="MobiDB-lite"/>
    </source>
</evidence>
<proteinExistence type="predicted"/>
<dbReference type="Proteomes" id="UP001147747">
    <property type="component" value="Unassembled WGS sequence"/>
</dbReference>
<sequence length="110" mass="12499">MKHDPFSSVPPNRWSWSTTHYYIQYLITIYGTPVLGDDSLPPGNKIDWSATMQGTRLLVTWSLWAGSSSRANKPIPPVLALPRAQSRHRPHRPRMGQEEKEARALLIPVL</sequence>
<accession>A0A9W9VP98</accession>
<reference evidence="2" key="1">
    <citation type="submission" date="2022-12" db="EMBL/GenBank/DDBJ databases">
        <authorList>
            <person name="Petersen C."/>
        </authorList>
    </citation>
    <scope>NUCLEOTIDE SEQUENCE</scope>
    <source>
        <strain evidence="2">IBT 29677</strain>
    </source>
</reference>
<reference evidence="2" key="2">
    <citation type="journal article" date="2023" name="IMA Fungus">
        <title>Comparative genomic study of the Penicillium genus elucidates a diverse pangenome and 15 lateral gene transfer events.</title>
        <authorList>
            <person name="Petersen C."/>
            <person name="Sorensen T."/>
            <person name="Nielsen M.R."/>
            <person name="Sondergaard T.E."/>
            <person name="Sorensen J.L."/>
            <person name="Fitzpatrick D.A."/>
            <person name="Frisvad J.C."/>
            <person name="Nielsen K.L."/>
        </authorList>
    </citation>
    <scope>NUCLEOTIDE SEQUENCE</scope>
    <source>
        <strain evidence="2">IBT 29677</strain>
    </source>
</reference>
<keyword evidence="3" id="KW-1185">Reference proteome</keyword>